<keyword evidence="5 9" id="KW-0812">Transmembrane</keyword>
<dbReference type="InterPro" id="IPR019756">
    <property type="entry name" value="Pept_S26A_signal_pept_1_Ser-AS"/>
</dbReference>
<keyword evidence="6" id="KW-0378">Hydrolase</keyword>
<keyword evidence="12" id="KW-1185">Reference proteome</keyword>
<dbReference type="PRINTS" id="PR00727">
    <property type="entry name" value="LEADERPTASE"/>
</dbReference>
<evidence type="ECO:0000256" key="3">
    <source>
        <dbReference type="ARBA" id="ARBA00013650"/>
    </source>
</evidence>
<keyword evidence="8 9" id="KW-0472">Membrane</keyword>
<sequence>MLTTWGGWGLGGAGAGVLIVAGGAWFVHRSFVAITVRGDSMAPTLLPGGRVLIRRGVSGLRPGGIAVIASPDPDPARGWREQPPVSRDLGAVSWFIKRVVAIEGDAMPKGVAGDAERVPPGHFVAIGDHPLSQDSKQYGPCPVDQVLGMMVRRL</sequence>
<evidence type="ECO:0000256" key="1">
    <source>
        <dbReference type="ARBA" id="ARBA00004401"/>
    </source>
</evidence>
<dbReference type="RefSeq" id="WP_250924464.1">
    <property type="nucleotide sequence ID" value="NZ_JAMQAW010000102.1"/>
</dbReference>
<dbReference type="EMBL" id="JAMQAW010000102">
    <property type="protein sequence ID" value="MCM2394183.1"/>
    <property type="molecule type" value="Genomic_DNA"/>
</dbReference>
<comment type="similarity">
    <text evidence="2">Belongs to the peptidase S26 family. IMP2 subfamily.</text>
</comment>
<gene>
    <name evidence="11" type="ORF">NBG84_38940</name>
</gene>
<evidence type="ECO:0000256" key="9">
    <source>
        <dbReference type="SAM" id="Phobius"/>
    </source>
</evidence>
<protein>
    <recommendedName>
        <fullName evidence="3">Mitochondrial inner membrane protease subunit 2</fullName>
    </recommendedName>
</protein>
<evidence type="ECO:0000256" key="6">
    <source>
        <dbReference type="ARBA" id="ARBA00022801"/>
    </source>
</evidence>
<evidence type="ECO:0000256" key="5">
    <source>
        <dbReference type="ARBA" id="ARBA00022692"/>
    </source>
</evidence>
<comment type="subcellular location">
    <subcellularLocation>
        <location evidence="1">Cell membrane</location>
        <topology evidence="1">Single-pass type II membrane protein</topology>
    </subcellularLocation>
</comment>
<organism evidence="11 12">
    <name type="scientific">Streptomyces albipurpureus</name>
    <dbReference type="NCBI Taxonomy" id="2897419"/>
    <lineage>
        <taxon>Bacteria</taxon>
        <taxon>Bacillati</taxon>
        <taxon>Actinomycetota</taxon>
        <taxon>Actinomycetes</taxon>
        <taxon>Kitasatosporales</taxon>
        <taxon>Streptomycetaceae</taxon>
        <taxon>Streptomyces</taxon>
    </lineage>
</organism>
<evidence type="ECO:0000256" key="8">
    <source>
        <dbReference type="ARBA" id="ARBA00023136"/>
    </source>
</evidence>
<dbReference type="PANTHER" id="PTHR46041:SF2">
    <property type="entry name" value="MITOCHONDRIAL INNER MEMBRANE PROTEASE SUBUNIT 2"/>
    <property type="match status" value="1"/>
</dbReference>
<keyword evidence="7 9" id="KW-1133">Transmembrane helix</keyword>
<dbReference type="InterPro" id="IPR019533">
    <property type="entry name" value="Peptidase_S26"/>
</dbReference>
<proteinExistence type="inferred from homology"/>
<feature type="transmembrane region" description="Helical" evidence="9">
    <location>
        <begin position="6"/>
        <end position="27"/>
    </location>
</feature>
<name>A0ABT0V014_9ACTN</name>
<comment type="caution">
    <text evidence="11">The sequence shown here is derived from an EMBL/GenBank/DDBJ whole genome shotgun (WGS) entry which is preliminary data.</text>
</comment>
<dbReference type="InterPro" id="IPR000223">
    <property type="entry name" value="Pept_S26A_signal_pept_1"/>
</dbReference>
<dbReference type="InterPro" id="IPR036286">
    <property type="entry name" value="LexA/Signal_pep-like_sf"/>
</dbReference>
<reference evidence="11" key="1">
    <citation type="submission" date="2022-06" db="EMBL/GenBank/DDBJ databases">
        <title>Genome public.</title>
        <authorList>
            <person name="Sun Q."/>
        </authorList>
    </citation>
    <scope>NUCLEOTIDE SEQUENCE</scope>
    <source>
        <strain evidence="11">CWNU-1</strain>
    </source>
</reference>
<dbReference type="CDD" id="cd06462">
    <property type="entry name" value="Peptidase_S24_S26"/>
    <property type="match status" value="1"/>
</dbReference>
<evidence type="ECO:0000256" key="2">
    <source>
        <dbReference type="ARBA" id="ARBA00007066"/>
    </source>
</evidence>
<dbReference type="Pfam" id="PF10502">
    <property type="entry name" value="Peptidase_S26"/>
    <property type="match status" value="1"/>
</dbReference>
<evidence type="ECO:0000259" key="10">
    <source>
        <dbReference type="Pfam" id="PF10502"/>
    </source>
</evidence>
<keyword evidence="4" id="KW-0645">Protease</keyword>
<dbReference type="Gene3D" id="2.10.109.10">
    <property type="entry name" value="Umud Fragment, subunit A"/>
    <property type="match status" value="1"/>
</dbReference>
<dbReference type="PROSITE" id="PS00501">
    <property type="entry name" value="SPASE_I_1"/>
    <property type="match status" value="1"/>
</dbReference>
<dbReference type="Proteomes" id="UP001431429">
    <property type="component" value="Unassembled WGS sequence"/>
</dbReference>
<dbReference type="InterPro" id="IPR037730">
    <property type="entry name" value="IMP2"/>
</dbReference>
<feature type="domain" description="Peptidase S26" evidence="10">
    <location>
        <begin position="19"/>
        <end position="106"/>
    </location>
</feature>
<evidence type="ECO:0000313" key="12">
    <source>
        <dbReference type="Proteomes" id="UP001431429"/>
    </source>
</evidence>
<dbReference type="PANTHER" id="PTHR46041">
    <property type="entry name" value="MITOCHONDRIAL INNER MEMBRANE PROTEASE SUBUNIT 2"/>
    <property type="match status" value="1"/>
</dbReference>
<evidence type="ECO:0000313" key="11">
    <source>
        <dbReference type="EMBL" id="MCM2394183.1"/>
    </source>
</evidence>
<accession>A0ABT0V014</accession>
<dbReference type="SUPFAM" id="SSF51306">
    <property type="entry name" value="LexA/Signal peptidase"/>
    <property type="match status" value="1"/>
</dbReference>
<evidence type="ECO:0000256" key="4">
    <source>
        <dbReference type="ARBA" id="ARBA00022670"/>
    </source>
</evidence>
<evidence type="ECO:0000256" key="7">
    <source>
        <dbReference type="ARBA" id="ARBA00022989"/>
    </source>
</evidence>